<dbReference type="InterPro" id="IPR047506">
    <property type="entry name" value="UBR7-like_UBR-box"/>
</dbReference>
<dbReference type="AlphaFoldDB" id="M2RDD1"/>
<name>M2RDD1_CERS8</name>
<dbReference type="PROSITE" id="PS51157">
    <property type="entry name" value="ZF_UBR"/>
    <property type="match status" value="1"/>
</dbReference>
<dbReference type="InterPro" id="IPR011011">
    <property type="entry name" value="Znf_FYVE_PHD"/>
</dbReference>
<keyword evidence="3" id="KW-0862">Zinc</keyword>
<evidence type="ECO:0000313" key="7">
    <source>
        <dbReference type="EMBL" id="EMD36427.1"/>
    </source>
</evidence>
<keyword evidence="1" id="KW-0479">Metal-binding</keyword>
<evidence type="ECO:0000256" key="3">
    <source>
        <dbReference type="ARBA" id="ARBA00022833"/>
    </source>
</evidence>
<dbReference type="Pfam" id="PF00628">
    <property type="entry name" value="PHD"/>
    <property type="match status" value="1"/>
</dbReference>
<dbReference type="InterPro" id="IPR040204">
    <property type="entry name" value="UBR7"/>
</dbReference>
<gene>
    <name evidence="7" type="ORF">CERSUDRAFT_156081</name>
</gene>
<dbReference type="SMART" id="SM00396">
    <property type="entry name" value="ZnF_UBR1"/>
    <property type="match status" value="1"/>
</dbReference>
<dbReference type="GO" id="GO:0005737">
    <property type="term" value="C:cytoplasm"/>
    <property type="evidence" value="ECO:0007669"/>
    <property type="project" value="TreeGrafter"/>
</dbReference>
<feature type="zinc finger region" description="UBR-type" evidence="4">
    <location>
        <begin position="28"/>
        <end position="94"/>
    </location>
</feature>
<dbReference type="OrthoDB" id="5795902at2759"/>
<evidence type="ECO:0000256" key="1">
    <source>
        <dbReference type="ARBA" id="ARBA00022723"/>
    </source>
</evidence>
<organism evidence="7 8">
    <name type="scientific">Ceriporiopsis subvermispora (strain B)</name>
    <name type="common">White-rot fungus</name>
    <name type="synonym">Gelatoporia subvermispora</name>
    <dbReference type="NCBI Taxonomy" id="914234"/>
    <lineage>
        <taxon>Eukaryota</taxon>
        <taxon>Fungi</taxon>
        <taxon>Dikarya</taxon>
        <taxon>Basidiomycota</taxon>
        <taxon>Agaricomycotina</taxon>
        <taxon>Agaricomycetes</taxon>
        <taxon>Polyporales</taxon>
        <taxon>Gelatoporiaceae</taxon>
        <taxon>Gelatoporia</taxon>
    </lineage>
</organism>
<dbReference type="PANTHER" id="PTHR13513">
    <property type="entry name" value="E3 UBIQUITIN-PROTEIN LIGASE UBR7"/>
    <property type="match status" value="1"/>
</dbReference>
<dbReference type="SUPFAM" id="SSF57903">
    <property type="entry name" value="FYVE/PHD zinc finger"/>
    <property type="match status" value="1"/>
</dbReference>
<evidence type="ECO:0000259" key="6">
    <source>
        <dbReference type="PROSITE" id="PS51157"/>
    </source>
</evidence>
<feature type="compositionally biased region" description="Low complexity" evidence="5">
    <location>
        <begin position="259"/>
        <end position="270"/>
    </location>
</feature>
<dbReference type="InterPro" id="IPR003126">
    <property type="entry name" value="Znf_UBR"/>
</dbReference>
<dbReference type="InterPro" id="IPR013083">
    <property type="entry name" value="Znf_RING/FYVE/PHD"/>
</dbReference>
<dbReference type="HOGENOM" id="CLU_025221_1_0_1"/>
<dbReference type="InterPro" id="IPR001965">
    <property type="entry name" value="Znf_PHD"/>
</dbReference>
<dbReference type="GO" id="GO:0061630">
    <property type="term" value="F:ubiquitin protein ligase activity"/>
    <property type="evidence" value="ECO:0007669"/>
    <property type="project" value="InterPro"/>
</dbReference>
<protein>
    <recommendedName>
        <fullName evidence="6">UBR-type domain-containing protein</fullName>
    </recommendedName>
</protein>
<dbReference type="GO" id="GO:0008270">
    <property type="term" value="F:zinc ion binding"/>
    <property type="evidence" value="ECO:0007669"/>
    <property type="project" value="UniProtKB-KW"/>
</dbReference>
<feature type="region of interest" description="Disordered" evidence="5">
    <location>
        <begin position="242"/>
        <end position="271"/>
    </location>
</feature>
<dbReference type="SMART" id="SM00249">
    <property type="entry name" value="PHD"/>
    <property type="match status" value="1"/>
</dbReference>
<dbReference type="Gene3D" id="3.30.40.10">
    <property type="entry name" value="Zinc/RING finger domain, C3HC4 (zinc finger)"/>
    <property type="match status" value="1"/>
</dbReference>
<evidence type="ECO:0000256" key="4">
    <source>
        <dbReference type="PROSITE-ProRule" id="PRU00508"/>
    </source>
</evidence>
<dbReference type="CDD" id="cd19677">
    <property type="entry name" value="UBR-box_UBR7"/>
    <property type="match status" value="1"/>
</dbReference>
<keyword evidence="2" id="KW-0863">Zinc-finger</keyword>
<dbReference type="Proteomes" id="UP000016930">
    <property type="component" value="Unassembled WGS sequence"/>
</dbReference>
<evidence type="ECO:0000313" key="8">
    <source>
        <dbReference type="Proteomes" id="UP000016930"/>
    </source>
</evidence>
<evidence type="ECO:0000256" key="2">
    <source>
        <dbReference type="ARBA" id="ARBA00022771"/>
    </source>
</evidence>
<sequence>MSLTLDAILSSQSSLLQEAAEALPHQFTQCTYAKGHIRQSVYLCLTCAVPRGICSACSIACHTDHEQLELFPKRNFRCDCPTDALAHPCALHKTHEAANDANAYGQNFRGVFCRCAREYDPRKERETMIQCLACEDWFHESCLNLRERPPSRGPTPEPAQEAAEADADDTTSDVSDNLPPPLLRASDYDSFVCGACVRSIDVVKRYAGTPGALMVIQDSPGDNWKIIGTDEPESMALGFEAKQEPNSDSAEVGAKRARSASPSSADLSQAKKPRLSSAPSICLAPPPSLVAQSILSNYKPSETAPGLEGTREEKQILGFGDVFLTEGFRGRWCLCEPCTSQLKKYRYLLDEEETYEPPQDPDSGLSLEELGLRALQRLPRDRAIDGIRAFNEMRDDLMHHLRPFAQEGKEVTEADIRAFFDARMQAAKSGQS</sequence>
<feature type="domain" description="UBR-type" evidence="6">
    <location>
        <begin position="28"/>
        <end position="94"/>
    </location>
</feature>
<feature type="region of interest" description="Disordered" evidence="5">
    <location>
        <begin position="148"/>
        <end position="180"/>
    </location>
</feature>
<proteinExistence type="predicted"/>
<accession>M2RDD1</accession>
<evidence type="ECO:0000256" key="5">
    <source>
        <dbReference type="SAM" id="MobiDB-lite"/>
    </source>
</evidence>
<dbReference type="EMBL" id="KB445798">
    <property type="protein sequence ID" value="EMD36427.1"/>
    <property type="molecule type" value="Genomic_DNA"/>
</dbReference>
<reference evidence="7 8" key="1">
    <citation type="journal article" date="2012" name="Proc. Natl. Acad. Sci. U.S.A.">
        <title>Comparative genomics of Ceriporiopsis subvermispora and Phanerochaete chrysosporium provide insight into selective ligninolysis.</title>
        <authorList>
            <person name="Fernandez-Fueyo E."/>
            <person name="Ruiz-Duenas F.J."/>
            <person name="Ferreira P."/>
            <person name="Floudas D."/>
            <person name="Hibbett D.S."/>
            <person name="Canessa P."/>
            <person name="Larrondo L.F."/>
            <person name="James T.Y."/>
            <person name="Seelenfreund D."/>
            <person name="Lobos S."/>
            <person name="Polanco R."/>
            <person name="Tello M."/>
            <person name="Honda Y."/>
            <person name="Watanabe T."/>
            <person name="Watanabe T."/>
            <person name="Ryu J.S."/>
            <person name="Kubicek C.P."/>
            <person name="Schmoll M."/>
            <person name="Gaskell J."/>
            <person name="Hammel K.E."/>
            <person name="St John F.J."/>
            <person name="Vanden Wymelenberg A."/>
            <person name="Sabat G."/>
            <person name="Splinter BonDurant S."/>
            <person name="Syed K."/>
            <person name="Yadav J.S."/>
            <person name="Doddapaneni H."/>
            <person name="Subramanian V."/>
            <person name="Lavin J.L."/>
            <person name="Oguiza J.A."/>
            <person name="Perez G."/>
            <person name="Pisabarro A.G."/>
            <person name="Ramirez L."/>
            <person name="Santoyo F."/>
            <person name="Master E."/>
            <person name="Coutinho P.M."/>
            <person name="Henrissat B."/>
            <person name="Lombard V."/>
            <person name="Magnuson J.K."/>
            <person name="Kuees U."/>
            <person name="Hori C."/>
            <person name="Igarashi K."/>
            <person name="Samejima M."/>
            <person name="Held B.W."/>
            <person name="Barry K.W."/>
            <person name="LaButti K.M."/>
            <person name="Lapidus A."/>
            <person name="Lindquist E.A."/>
            <person name="Lucas S.M."/>
            <person name="Riley R."/>
            <person name="Salamov A.A."/>
            <person name="Hoffmeister D."/>
            <person name="Schwenk D."/>
            <person name="Hadar Y."/>
            <person name="Yarden O."/>
            <person name="de Vries R.P."/>
            <person name="Wiebenga A."/>
            <person name="Stenlid J."/>
            <person name="Eastwood D."/>
            <person name="Grigoriev I.V."/>
            <person name="Berka R.M."/>
            <person name="Blanchette R.A."/>
            <person name="Kersten P."/>
            <person name="Martinez A.T."/>
            <person name="Vicuna R."/>
            <person name="Cullen D."/>
        </authorList>
    </citation>
    <scope>NUCLEOTIDE SEQUENCE [LARGE SCALE GENOMIC DNA]</scope>
    <source>
        <strain evidence="7 8">B</strain>
    </source>
</reference>
<dbReference type="STRING" id="914234.M2RDD1"/>
<keyword evidence="8" id="KW-1185">Reference proteome</keyword>
<dbReference type="InterPro" id="IPR019787">
    <property type="entry name" value="Znf_PHD-finger"/>
</dbReference>
<dbReference type="PANTHER" id="PTHR13513:SF9">
    <property type="entry name" value="E3 UBIQUITIN-PROTEIN LIGASE UBR7-RELATED"/>
    <property type="match status" value="1"/>
</dbReference>